<dbReference type="AlphaFoldDB" id="A0A4Q7UVD1"/>
<sequence length="188" mass="21912">MRLSTTSYLVMGMIALRGPSTPYDLKRAVSRSVGYFWHFPHAQLYSEPERLATAGLLALDTEDRGRRRKTYSLTTEGRSAVREWLASPTPEHFEMRDVAELKLFFNEAGSPDDVGKLAREQIRQHEERIADYEDMVTRHGREEWAEPRMITLELGLEMEHAALRFWTALADDDLDRLRRERTERDTRG</sequence>
<dbReference type="PANTHER" id="PTHR43252">
    <property type="entry name" value="TRANSCRIPTIONAL REGULATOR YQJI"/>
    <property type="match status" value="1"/>
</dbReference>
<evidence type="ECO:0000259" key="2">
    <source>
        <dbReference type="Pfam" id="PF03551"/>
    </source>
</evidence>
<feature type="domain" description="Transcription regulator PadR C-terminal" evidence="3">
    <location>
        <begin position="95"/>
        <end position="165"/>
    </location>
</feature>
<keyword evidence="5" id="KW-1185">Reference proteome</keyword>
<evidence type="ECO:0000256" key="1">
    <source>
        <dbReference type="SAM" id="Coils"/>
    </source>
</evidence>
<organism evidence="4 5">
    <name type="scientific">Pseudonocardia sediminis</name>
    <dbReference type="NCBI Taxonomy" id="1397368"/>
    <lineage>
        <taxon>Bacteria</taxon>
        <taxon>Bacillati</taxon>
        <taxon>Actinomycetota</taxon>
        <taxon>Actinomycetes</taxon>
        <taxon>Pseudonocardiales</taxon>
        <taxon>Pseudonocardiaceae</taxon>
        <taxon>Pseudonocardia</taxon>
    </lineage>
</organism>
<evidence type="ECO:0000313" key="4">
    <source>
        <dbReference type="EMBL" id="RZT85756.1"/>
    </source>
</evidence>
<dbReference type="InterPro" id="IPR018309">
    <property type="entry name" value="Tscrpt_reg_PadR_C"/>
</dbReference>
<dbReference type="InterPro" id="IPR005149">
    <property type="entry name" value="Tscrpt_reg_PadR_N"/>
</dbReference>
<accession>A0A4Q7UVD1</accession>
<feature type="domain" description="Transcription regulator PadR N-terminal" evidence="2">
    <location>
        <begin position="16"/>
        <end position="82"/>
    </location>
</feature>
<dbReference type="Gene3D" id="1.10.10.10">
    <property type="entry name" value="Winged helix-like DNA-binding domain superfamily/Winged helix DNA-binding domain"/>
    <property type="match status" value="1"/>
</dbReference>
<dbReference type="RefSeq" id="WP_130290170.1">
    <property type="nucleotide sequence ID" value="NZ_SHKL01000001.1"/>
</dbReference>
<dbReference type="PANTHER" id="PTHR43252:SF2">
    <property type="entry name" value="TRANSCRIPTION REGULATOR, PADR-LIKE FAMILY"/>
    <property type="match status" value="1"/>
</dbReference>
<reference evidence="4 5" key="1">
    <citation type="submission" date="2019-02" db="EMBL/GenBank/DDBJ databases">
        <title>Sequencing the genomes of 1000 actinobacteria strains.</title>
        <authorList>
            <person name="Klenk H.-P."/>
        </authorList>
    </citation>
    <scope>NUCLEOTIDE SEQUENCE [LARGE SCALE GENOMIC DNA]</scope>
    <source>
        <strain evidence="4 5">DSM 45779</strain>
    </source>
</reference>
<evidence type="ECO:0000313" key="5">
    <source>
        <dbReference type="Proteomes" id="UP000291591"/>
    </source>
</evidence>
<dbReference type="InterPro" id="IPR036388">
    <property type="entry name" value="WH-like_DNA-bd_sf"/>
</dbReference>
<dbReference type="SUPFAM" id="SSF46785">
    <property type="entry name" value="Winged helix' DNA-binding domain"/>
    <property type="match status" value="1"/>
</dbReference>
<dbReference type="Pfam" id="PF10400">
    <property type="entry name" value="Vir_act_alpha_C"/>
    <property type="match status" value="1"/>
</dbReference>
<evidence type="ECO:0000259" key="3">
    <source>
        <dbReference type="Pfam" id="PF10400"/>
    </source>
</evidence>
<dbReference type="EMBL" id="SHKL01000001">
    <property type="protein sequence ID" value="RZT85756.1"/>
    <property type="molecule type" value="Genomic_DNA"/>
</dbReference>
<comment type="caution">
    <text evidence="4">The sequence shown here is derived from an EMBL/GenBank/DDBJ whole genome shotgun (WGS) entry which is preliminary data.</text>
</comment>
<dbReference type="Pfam" id="PF03551">
    <property type="entry name" value="PadR"/>
    <property type="match status" value="1"/>
</dbReference>
<feature type="coiled-coil region" evidence="1">
    <location>
        <begin position="115"/>
        <end position="142"/>
    </location>
</feature>
<name>A0A4Q7UVD1_PSEST</name>
<protein>
    <submittedName>
        <fullName evidence="4">PadR family transcriptional regulator</fullName>
    </submittedName>
</protein>
<gene>
    <name evidence="4" type="ORF">EV383_2636</name>
</gene>
<dbReference type="InterPro" id="IPR036390">
    <property type="entry name" value="WH_DNA-bd_sf"/>
</dbReference>
<proteinExistence type="predicted"/>
<dbReference type="Proteomes" id="UP000291591">
    <property type="component" value="Unassembled WGS sequence"/>
</dbReference>
<dbReference type="OrthoDB" id="3186544at2"/>
<keyword evidence="1" id="KW-0175">Coiled coil</keyword>